<feature type="transmembrane region" description="Helical" evidence="9">
    <location>
        <begin position="212"/>
        <end position="235"/>
    </location>
</feature>
<dbReference type="EMBL" id="CP096040">
    <property type="protein sequence ID" value="USQ94212.1"/>
    <property type="molecule type" value="Genomic_DNA"/>
</dbReference>
<feature type="transmembrane region" description="Helical" evidence="9">
    <location>
        <begin position="106"/>
        <end position="124"/>
    </location>
</feature>
<evidence type="ECO:0000256" key="8">
    <source>
        <dbReference type="RuleBase" id="RU003755"/>
    </source>
</evidence>
<evidence type="ECO:0000256" key="1">
    <source>
        <dbReference type="ARBA" id="ARBA00004651"/>
    </source>
</evidence>
<dbReference type="InterPro" id="IPR000109">
    <property type="entry name" value="POT_fam"/>
</dbReference>
<dbReference type="PROSITE" id="PS50850">
    <property type="entry name" value="MFS"/>
    <property type="match status" value="1"/>
</dbReference>
<feature type="transmembrane region" description="Helical" evidence="9">
    <location>
        <begin position="263"/>
        <end position="283"/>
    </location>
</feature>
<feature type="transmembrane region" description="Helical" evidence="9">
    <location>
        <begin position="295"/>
        <end position="320"/>
    </location>
</feature>
<dbReference type="PROSITE" id="PS01023">
    <property type="entry name" value="PTR2_2"/>
    <property type="match status" value="1"/>
</dbReference>
<feature type="transmembrane region" description="Helical" evidence="9">
    <location>
        <begin position="391"/>
        <end position="411"/>
    </location>
</feature>
<accession>A0ABY4ZQB7</accession>
<keyword evidence="4 8" id="KW-0812">Transmembrane</keyword>
<dbReference type="InterPro" id="IPR036259">
    <property type="entry name" value="MFS_trans_sf"/>
</dbReference>
<evidence type="ECO:0000256" key="2">
    <source>
        <dbReference type="ARBA" id="ARBA00022448"/>
    </source>
</evidence>
<dbReference type="InterPro" id="IPR018456">
    <property type="entry name" value="PTR2_symporter_CS"/>
</dbReference>
<comment type="similarity">
    <text evidence="8">Belongs to the major facilitator superfamily. Proton-dependent oligopeptide transporter (POT/PTR) (TC 2.A.17) family.</text>
</comment>
<reference evidence="11 12" key="1">
    <citation type="submission" date="2022-04" db="EMBL/GenBank/DDBJ databases">
        <title>Genome sequence of soybean root-associated Caulobacter segnis RL271.</title>
        <authorList>
            <person name="Longley R."/>
            <person name="Bonito G."/>
            <person name="Trigodet F."/>
            <person name="Crosson S."/>
            <person name="Fiebig A."/>
        </authorList>
    </citation>
    <scope>NUCLEOTIDE SEQUENCE [LARGE SCALE GENOMIC DNA]</scope>
    <source>
        <strain evidence="11 12">RL271</strain>
    </source>
</reference>
<keyword evidence="7 9" id="KW-0472">Membrane</keyword>
<evidence type="ECO:0000256" key="3">
    <source>
        <dbReference type="ARBA" id="ARBA00022475"/>
    </source>
</evidence>
<feature type="transmembrane region" description="Helical" evidence="9">
    <location>
        <begin position="20"/>
        <end position="44"/>
    </location>
</feature>
<feature type="transmembrane region" description="Helical" evidence="9">
    <location>
        <begin position="171"/>
        <end position="191"/>
    </location>
</feature>
<gene>
    <name evidence="11" type="ORF">MZV50_16570</name>
</gene>
<dbReference type="SUPFAM" id="SSF103473">
    <property type="entry name" value="MFS general substrate transporter"/>
    <property type="match status" value="1"/>
</dbReference>
<dbReference type="PROSITE" id="PS01022">
    <property type="entry name" value="PTR2_1"/>
    <property type="match status" value="1"/>
</dbReference>
<evidence type="ECO:0000256" key="9">
    <source>
        <dbReference type="SAM" id="Phobius"/>
    </source>
</evidence>
<dbReference type="InterPro" id="IPR005279">
    <property type="entry name" value="Dipep/tripep_permease"/>
</dbReference>
<feature type="transmembrane region" description="Helical" evidence="9">
    <location>
        <begin position="364"/>
        <end position="385"/>
    </location>
</feature>
<feature type="domain" description="Major facilitator superfamily (MFS) profile" evidence="10">
    <location>
        <begin position="17"/>
        <end position="416"/>
    </location>
</feature>
<keyword evidence="5" id="KW-0571">Peptide transport</keyword>
<evidence type="ECO:0000256" key="4">
    <source>
        <dbReference type="ARBA" id="ARBA00022692"/>
    </source>
</evidence>
<feature type="transmembrane region" description="Helical" evidence="9">
    <location>
        <begin position="56"/>
        <end position="76"/>
    </location>
</feature>
<evidence type="ECO:0000256" key="5">
    <source>
        <dbReference type="ARBA" id="ARBA00022856"/>
    </source>
</evidence>
<keyword evidence="5" id="KW-0653">Protein transport</keyword>
<dbReference type="PANTHER" id="PTHR23517">
    <property type="entry name" value="RESISTANCE PROTEIN MDTM, PUTATIVE-RELATED-RELATED"/>
    <property type="match status" value="1"/>
</dbReference>
<keyword evidence="3" id="KW-1003">Cell membrane</keyword>
<name>A0ABY4ZQB7_9CAUL</name>
<keyword evidence="12" id="KW-1185">Reference proteome</keyword>
<dbReference type="Proteomes" id="UP001057520">
    <property type="component" value="Chromosome"/>
</dbReference>
<feature type="transmembrane region" description="Helical" evidence="9">
    <location>
        <begin position="145"/>
        <end position="165"/>
    </location>
</feature>
<dbReference type="Pfam" id="PF00854">
    <property type="entry name" value="PTR2"/>
    <property type="match status" value="2"/>
</dbReference>
<keyword evidence="2 8" id="KW-0813">Transport</keyword>
<comment type="subcellular location">
    <subcellularLocation>
        <location evidence="1">Cell membrane</location>
        <topology evidence="1">Multi-pass membrane protein</topology>
    </subcellularLocation>
    <subcellularLocation>
        <location evidence="8">Membrane</location>
        <topology evidence="8">Multi-pass membrane protein</topology>
    </subcellularLocation>
</comment>
<feature type="transmembrane region" description="Helical" evidence="9">
    <location>
        <begin position="326"/>
        <end position="352"/>
    </location>
</feature>
<dbReference type="PANTHER" id="PTHR23517:SF15">
    <property type="entry name" value="PROTON-DEPENDENT OLIGOPEPTIDE FAMILY TRANSPORT PROTEIN"/>
    <property type="match status" value="1"/>
</dbReference>
<sequence length="431" mass="46808">MSGRPASVSPWFGQPRGLTVLFLTNMWEQFSYFGMRALLVYYMTKQLLIAQGTASLIYGTYTACAYFTPIVGGVIADRLLGKRRAIIVGASVMAAGHFMMGFESLLYLALATIALGNGLFLPSLPSQINDLYAEDDPRRGWAYNIYYLGINIGGFLAPLLCGTLGEVFGWHIGFAAAGLGMLAGLLIYLWGQRYLPAEQGRTRGAPPVERGRLGLPTILVLAAVAMSVTVFRGAYEQAGNTVALWADTGVDRVLGAWAVPMTWFQSLNPLLVMAMTPVLLAGWKRRADVGRDTSPAVRMATGALIVAGAYLMLCVVEAFSGGKAHWLWLVLFFAIYTFGELFILPTGLGLFARLAPPGFGATTVAAWYLTIFAGSLSAGLVGTLWSRMPHTAYFALLATLAIIAAILLRLIDPWVRRAEMREPSYPHRKAR</sequence>
<evidence type="ECO:0000256" key="6">
    <source>
        <dbReference type="ARBA" id="ARBA00022989"/>
    </source>
</evidence>
<dbReference type="Gene3D" id="1.20.1250.20">
    <property type="entry name" value="MFS general substrate transporter like domains"/>
    <property type="match status" value="2"/>
</dbReference>
<dbReference type="InterPro" id="IPR050171">
    <property type="entry name" value="MFS_Transporters"/>
</dbReference>
<keyword evidence="6 9" id="KW-1133">Transmembrane helix</keyword>
<protein>
    <submittedName>
        <fullName evidence="11">Peptide MFS transporter</fullName>
    </submittedName>
</protein>
<organism evidence="11 12">
    <name type="scientific">Caulobacter segnis</name>
    <dbReference type="NCBI Taxonomy" id="88688"/>
    <lineage>
        <taxon>Bacteria</taxon>
        <taxon>Pseudomonadati</taxon>
        <taxon>Pseudomonadota</taxon>
        <taxon>Alphaproteobacteria</taxon>
        <taxon>Caulobacterales</taxon>
        <taxon>Caulobacteraceae</taxon>
        <taxon>Caulobacter</taxon>
    </lineage>
</organism>
<evidence type="ECO:0000259" key="10">
    <source>
        <dbReference type="PROSITE" id="PS50850"/>
    </source>
</evidence>
<dbReference type="CDD" id="cd17346">
    <property type="entry name" value="MFS_DtpA_like"/>
    <property type="match status" value="1"/>
</dbReference>
<dbReference type="InterPro" id="IPR020846">
    <property type="entry name" value="MFS_dom"/>
</dbReference>
<dbReference type="NCBIfam" id="TIGR00924">
    <property type="entry name" value="yjdL_sub1_fam"/>
    <property type="match status" value="1"/>
</dbReference>
<evidence type="ECO:0000313" key="11">
    <source>
        <dbReference type="EMBL" id="USQ94212.1"/>
    </source>
</evidence>
<evidence type="ECO:0000313" key="12">
    <source>
        <dbReference type="Proteomes" id="UP001057520"/>
    </source>
</evidence>
<evidence type="ECO:0000256" key="7">
    <source>
        <dbReference type="ARBA" id="ARBA00023136"/>
    </source>
</evidence>
<proteinExistence type="inferred from homology"/>